<organism evidence="3 4">
    <name type="scientific">Dreissena polymorpha</name>
    <name type="common">Zebra mussel</name>
    <name type="synonym">Mytilus polymorpha</name>
    <dbReference type="NCBI Taxonomy" id="45954"/>
    <lineage>
        <taxon>Eukaryota</taxon>
        <taxon>Metazoa</taxon>
        <taxon>Spiralia</taxon>
        <taxon>Lophotrochozoa</taxon>
        <taxon>Mollusca</taxon>
        <taxon>Bivalvia</taxon>
        <taxon>Autobranchia</taxon>
        <taxon>Heteroconchia</taxon>
        <taxon>Euheterodonta</taxon>
        <taxon>Imparidentia</taxon>
        <taxon>Neoheterodontei</taxon>
        <taxon>Myida</taxon>
        <taxon>Dreissenoidea</taxon>
        <taxon>Dreissenidae</taxon>
        <taxon>Dreissena</taxon>
    </lineage>
</organism>
<dbReference type="AlphaFoldDB" id="A0A9D4IZZ9"/>
<comment type="caution">
    <text evidence="3">The sequence shown here is derived from an EMBL/GenBank/DDBJ whole genome shotgun (WGS) entry which is preliminary data.</text>
</comment>
<protein>
    <recommendedName>
        <fullName evidence="2">Peptidase M12B propeptide domain-containing protein</fullName>
    </recommendedName>
</protein>
<reference evidence="3" key="2">
    <citation type="submission" date="2020-11" db="EMBL/GenBank/DDBJ databases">
        <authorList>
            <person name="McCartney M.A."/>
            <person name="Auch B."/>
            <person name="Kono T."/>
            <person name="Mallez S."/>
            <person name="Becker A."/>
            <person name="Gohl D.M."/>
            <person name="Silverstein K.A.T."/>
            <person name="Koren S."/>
            <person name="Bechman K.B."/>
            <person name="Herman A."/>
            <person name="Abrahante J.E."/>
            <person name="Garbe J."/>
        </authorList>
    </citation>
    <scope>NUCLEOTIDE SEQUENCE</scope>
    <source>
        <strain evidence="3">Duluth1</strain>
        <tissue evidence="3">Whole animal</tissue>
    </source>
</reference>
<gene>
    <name evidence="3" type="ORF">DPMN_146741</name>
</gene>
<reference evidence="3" key="1">
    <citation type="journal article" date="2019" name="bioRxiv">
        <title>The Genome of the Zebra Mussel, Dreissena polymorpha: A Resource for Invasive Species Research.</title>
        <authorList>
            <person name="McCartney M.A."/>
            <person name="Auch B."/>
            <person name="Kono T."/>
            <person name="Mallez S."/>
            <person name="Zhang Y."/>
            <person name="Obille A."/>
            <person name="Becker A."/>
            <person name="Abrahante J.E."/>
            <person name="Garbe J."/>
            <person name="Badalamenti J.P."/>
            <person name="Herman A."/>
            <person name="Mangelson H."/>
            <person name="Liachko I."/>
            <person name="Sullivan S."/>
            <person name="Sone E.D."/>
            <person name="Koren S."/>
            <person name="Silverstein K.A.T."/>
            <person name="Beckman K.B."/>
            <person name="Gohl D.M."/>
        </authorList>
    </citation>
    <scope>NUCLEOTIDE SEQUENCE</scope>
    <source>
        <strain evidence="3">Duluth1</strain>
        <tissue evidence="3">Whole animal</tissue>
    </source>
</reference>
<dbReference type="EMBL" id="JAIWYP010000007">
    <property type="protein sequence ID" value="KAH3793235.1"/>
    <property type="molecule type" value="Genomic_DNA"/>
</dbReference>
<sequence>MITDLHVNILITYSVPEYQSVVVHLLNGTEHSDVDVKQFRKRPPTLQYRVSFGNETFTINLRKNTNMISSGNIYESDSWKTELNACA</sequence>
<dbReference type="InterPro" id="IPR002870">
    <property type="entry name" value="Peptidase_M12B_N"/>
</dbReference>
<evidence type="ECO:0000313" key="4">
    <source>
        <dbReference type="Proteomes" id="UP000828390"/>
    </source>
</evidence>
<keyword evidence="1" id="KW-1015">Disulfide bond</keyword>
<evidence type="ECO:0000313" key="3">
    <source>
        <dbReference type="EMBL" id="KAH3793235.1"/>
    </source>
</evidence>
<accession>A0A9D4IZZ9</accession>
<keyword evidence="4" id="KW-1185">Reference proteome</keyword>
<proteinExistence type="predicted"/>
<dbReference type="Proteomes" id="UP000828390">
    <property type="component" value="Unassembled WGS sequence"/>
</dbReference>
<evidence type="ECO:0000259" key="2">
    <source>
        <dbReference type="Pfam" id="PF01562"/>
    </source>
</evidence>
<dbReference type="Pfam" id="PF01562">
    <property type="entry name" value="Pep_M12B_propep"/>
    <property type="match status" value="1"/>
</dbReference>
<feature type="domain" description="Peptidase M12B propeptide" evidence="2">
    <location>
        <begin position="20"/>
        <end position="75"/>
    </location>
</feature>
<name>A0A9D4IZZ9_DREPO</name>
<evidence type="ECO:0000256" key="1">
    <source>
        <dbReference type="ARBA" id="ARBA00023157"/>
    </source>
</evidence>